<keyword evidence="1" id="KW-1133">Transmembrane helix</keyword>
<protein>
    <submittedName>
        <fullName evidence="2">Uncharacterized protein</fullName>
    </submittedName>
</protein>
<evidence type="ECO:0000313" key="2">
    <source>
        <dbReference type="EMBL" id="TRW22650.1"/>
    </source>
</evidence>
<feature type="transmembrane region" description="Helical" evidence="1">
    <location>
        <begin position="114"/>
        <end position="134"/>
    </location>
</feature>
<accession>A0A552UWW5</accession>
<feature type="transmembrane region" description="Helical" evidence="1">
    <location>
        <begin position="173"/>
        <end position="194"/>
    </location>
</feature>
<feature type="transmembrane region" description="Helical" evidence="1">
    <location>
        <begin position="83"/>
        <end position="102"/>
    </location>
</feature>
<dbReference type="AlphaFoldDB" id="A0A552UWW5"/>
<dbReference type="EMBL" id="VJVZ01000012">
    <property type="protein sequence ID" value="TRW22650.1"/>
    <property type="molecule type" value="Genomic_DNA"/>
</dbReference>
<evidence type="ECO:0000313" key="3">
    <source>
        <dbReference type="Proteomes" id="UP000320643"/>
    </source>
</evidence>
<feature type="transmembrane region" description="Helical" evidence="1">
    <location>
        <begin position="141"/>
        <end position="161"/>
    </location>
</feature>
<gene>
    <name evidence="2" type="ORF">FMM05_17375</name>
</gene>
<organism evidence="2 3">
    <name type="scientific">Flavobacterium zepuense</name>
    <dbReference type="NCBI Taxonomy" id="2593302"/>
    <lineage>
        <taxon>Bacteria</taxon>
        <taxon>Pseudomonadati</taxon>
        <taxon>Bacteroidota</taxon>
        <taxon>Flavobacteriia</taxon>
        <taxon>Flavobacteriales</taxon>
        <taxon>Flavobacteriaceae</taxon>
        <taxon>Flavobacterium</taxon>
    </lineage>
</organism>
<proteinExistence type="predicted"/>
<comment type="caution">
    <text evidence="2">The sequence shown here is derived from an EMBL/GenBank/DDBJ whole genome shotgun (WGS) entry which is preliminary data.</text>
</comment>
<evidence type="ECO:0000256" key="1">
    <source>
        <dbReference type="SAM" id="Phobius"/>
    </source>
</evidence>
<dbReference type="RefSeq" id="WP_143374692.1">
    <property type="nucleotide sequence ID" value="NZ_VJVZ01000012.1"/>
</dbReference>
<sequence>MKVTAEQIQLIDKALIKIGINYADIRYEMTDHIAADLEQKDDRFEHHLKGYMLQNKSELKKTNRRFIFIAMGRAYKKFFINMLKPWSLVIFATMFALGMFLIKSLGREDAVMALFYFFIAFSCILSTPVIYKALTRKNQHSLDFGFSFINLIILYPTIYMVDYQTTIANDMTVALYYAVVLLISVIMHVTIWQFNRQYKLRYNG</sequence>
<reference evidence="2 3" key="1">
    <citation type="submission" date="2019-07" db="EMBL/GenBank/DDBJ databases">
        <title>Flavobacterium sp. nov., isolated from glacier ice.</title>
        <authorList>
            <person name="Liu Q."/>
            <person name="Xin Y.-H."/>
        </authorList>
    </citation>
    <scope>NUCLEOTIDE SEQUENCE [LARGE SCALE GENOMIC DNA]</scope>
    <source>
        <strain evidence="2 3">ZT4R6</strain>
    </source>
</reference>
<keyword evidence="1" id="KW-0812">Transmembrane</keyword>
<dbReference type="OrthoDB" id="1345503at2"/>
<name>A0A552UWW5_9FLAO</name>
<keyword evidence="1" id="KW-0472">Membrane</keyword>
<keyword evidence="3" id="KW-1185">Reference proteome</keyword>
<dbReference type="Proteomes" id="UP000320643">
    <property type="component" value="Unassembled WGS sequence"/>
</dbReference>